<protein>
    <submittedName>
        <fullName evidence="2">Uncharacterized protein</fullName>
    </submittedName>
</protein>
<gene>
    <name evidence="2" type="ORF">HGRIS_000604</name>
</gene>
<name>A0ABR3JT47_9AGAR</name>
<organism evidence="2 3">
    <name type="scientific">Hohenbuehelia grisea</name>
    <dbReference type="NCBI Taxonomy" id="104357"/>
    <lineage>
        <taxon>Eukaryota</taxon>
        <taxon>Fungi</taxon>
        <taxon>Dikarya</taxon>
        <taxon>Basidiomycota</taxon>
        <taxon>Agaricomycotina</taxon>
        <taxon>Agaricomycetes</taxon>
        <taxon>Agaricomycetidae</taxon>
        <taxon>Agaricales</taxon>
        <taxon>Pleurotineae</taxon>
        <taxon>Pleurotaceae</taxon>
        <taxon>Hohenbuehelia</taxon>
    </lineage>
</organism>
<keyword evidence="3" id="KW-1185">Reference proteome</keyword>
<sequence>MSEPNDLQSLGLSDLPDHEIGSALLANILCALDTADQKVRLSEILSNVQRLELANHLAPLDVLPPLLRCDDPAAGGLLRLIGEKANSKEVVMAAQEAVELLEARYDSEEVDEQQTSSAAKQLVALLDLNSSSIPRLQLRKKTASETIGPLLGEQLRVILLYGDSFRPVEGRNVLSSANTLVHNVAGWIGGLGISDEESGKCKVILRDFLDSLITAFCDSIQSSIAQRTFEAAFPRLVVRSAVSPDWKHGEEIVAQLRDSYRLLGAVPAPAAQQLSIPSLILMAHSDTKGNGSSSLVKFNPLVISCVQQNIALDEALSVILAAAHAAVTDPSSSDLPIEVIIPLCTVLPPLASVHPDPPTRHLVFKTLSLILRGSPAQLRLQVLCDLTSTESAPQMRVAAIGLVREAIMEGIATPPSIFASPKTMQVFGRTLFSPDPPDFFARRALGEYRESQEPARLVECLTLYYLLLLRDEDNLTGIRDPSMVKDVEKSLLSPIRAAIKGDSGQASHTHEPHDMTIITLEIGLQRVDSALETLNLSISRTN</sequence>
<evidence type="ECO:0000256" key="1">
    <source>
        <dbReference type="SAM" id="Coils"/>
    </source>
</evidence>
<dbReference type="EMBL" id="JASNQZ010000004">
    <property type="protein sequence ID" value="KAL0958463.1"/>
    <property type="molecule type" value="Genomic_DNA"/>
</dbReference>
<dbReference type="Pfam" id="PF08568">
    <property type="entry name" value="Kinetochor_Ybp2"/>
    <property type="match status" value="1"/>
</dbReference>
<keyword evidence="1" id="KW-0175">Coiled coil</keyword>
<dbReference type="InterPro" id="IPR013877">
    <property type="entry name" value="YAP-bd/ALF4/Glomulin"/>
</dbReference>
<comment type="caution">
    <text evidence="2">The sequence shown here is derived from an EMBL/GenBank/DDBJ whole genome shotgun (WGS) entry which is preliminary data.</text>
</comment>
<dbReference type="Proteomes" id="UP001556367">
    <property type="component" value="Unassembled WGS sequence"/>
</dbReference>
<accession>A0ABR3JT47</accession>
<evidence type="ECO:0000313" key="2">
    <source>
        <dbReference type="EMBL" id="KAL0958463.1"/>
    </source>
</evidence>
<proteinExistence type="predicted"/>
<feature type="coiled-coil region" evidence="1">
    <location>
        <begin position="84"/>
        <end position="111"/>
    </location>
</feature>
<evidence type="ECO:0000313" key="3">
    <source>
        <dbReference type="Proteomes" id="UP001556367"/>
    </source>
</evidence>
<reference evidence="3" key="1">
    <citation type="submission" date="2024-06" db="EMBL/GenBank/DDBJ databases">
        <title>Multi-omics analyses provide insights into the biosynthesis of the anticancer antibiotic pleurotin in Hohenbuehelia grisea.</title>
        <authorList>
            <person name="Weaver J.A."/>
            <person name="Alberti F."/>
        </authorList>
    </citation>
    <scope>NUCLEOTIDE SEQUENCE [LARGE SCALE GENOMIC DNA]</scope>
    <source>
        <strain evidence="3">T-177</strain>
    </source>
</reference>